<sequence length="383" mass="43130">MAKSKKTRKKLPKFKKGAFKVYIGIFICISIIFGILYLVTNSNKNVVKDDQKTISKIEEYLDTQKKNISKNSSKDINTAHVLSDLNLSKTHKSEQNTSTNNTFINLKKDENVSQNYASINLKQDINVSNTQKDANINVKKDENLSQKEAKKPEALHNKEKYQANTRAKLAIIIDDVAYGAQADKIKSLGLKITPSIFPPTKAHPNTVAISKGFEFYMIHLPLEAMFFSKAEPNTLKVGDSKSKIEDRISTIKNQFGNVKYINNHTGSKFTSNYKSMQILLSSLDKMGILFVDSLTSNTSKVSYVSKELGLKYVKRDVFLDNDQDVSKILKQLSLAIKQAKKRGYAIAIGHPHDSTFEALKIAKQTILKDVDVVYLKDIYGLYN</sequence>
<feature type="region of interest" description="Disordered" evidence="1">
    <location>
        <begin position="132"/>
        <end position="152"/>
    </location>
</feature>
<feature type="transmembrane region" description="Helical" evidence="2">
    <location>
        <begin position="21"/>
        <end position="39"/>
    </location>
</feature>
<dbReference type="PANTHER" id="PTHR30105:SF2">
    <property type="entry name" value="DIVERGENT POLYSACCHARIDE DEACETYLASE SUPERFAMILY"/>
    <property type="match status" value="1"/>
</dbReference>
<keyword evidence="4" id="KW-1185">Reference proteome</keyword>
<dbReference type="InterPro" id="IPR006837">
    <property type="entry name" value="Divergent_DAC"/>
</dbReference>
<evidence type="ECO:0000256" key="2">
    <source>
        <dbReference type="SAM" id="Phobius"/>
    </source>
</evidence>
<dbReference type="CDD" id="cd10936">
    <property type="entry name" value="CE4_DAC2"/>
    <property type="match status" value="1"/>
</dbReference>
<gene>
    <name evidence="3" type="ORF">ERS686654_00541</name>
</gene>
<accession>A0A0S4S9N9</accession>
<feature type="compositionally biased region" description="Basic and acidic residues" evidence="1">
    <location>
        <begin position="138"/>
        <end position="152"/>
    </location>
</feature>
<dbReference type="GO" id="GO:0005975">
    <property type="term" value="P:carbohydrate metabolic process"/>
    <property type="evidence" value="ECO:0007669"/>
    <property type="project" value="InterPro"/>
</dbReference>
<name>A0A0S4S9N9_CAMHY</name>
<keyword evidence="2" id="KW-1133">Transmembrane helix</keyword>
<dbReference type="PANTHER" id="PTHR30105">
    <property type="entry name" value="UNCHARACTERIZED YIBQ-RELATED"/>
    <property type="match status" value="1"/>
</dbReference>
<dbReference type="Proteomes" id="UP000052237">
    <property type="component" value="Unassembled WGS sequence"/>
</dbReference>
<protein>
    <submittedName>
        <fullName evidence="3">Polysaccharide deacetylase</fullName>
    </submittedName>
</protein>
<dbReference type="EMBL" id="FAVB01000001">
    <property type="protein sequence ID" value="CUU73745.1"/>
    <property type="molecule type" value="Genomic_DNA"/>
</dbReference>
<evidence type="ECO:0000256" key="1">
    <source>
        <dbReference type="SAM" id="MobiDB-lite"/>
    </source>
</evidence>
<organism evidence="3 4">
    <name type="scientific">Campylobacter hyointestinalis subsp. hyointestinalis</name>
    <dbReference type="NCBI Taxonomy" id="91352"/>
    <lineage>
        <taxon>Bacteria</taxon>
        <taxon>Pseudomonadati</taxon>
        <taxon>Campylobacterota</taxon>
        <taxon>Epsilonproteobacteria</taxon>
        <taxon>Campylobacterales</taxon>
        <taxon>Campylobacteraceae</taxon>
        <taxon>Campylobacter</taxon>
    </lineage>
</organism>
<reference evidence="3 4" key="1">
    <citation type="submission" date="2015-11" db="EMBL/GenBank/DDBJ databases">
        <authorList>
            <consortium name="Pathogen Informatics"/>
        </authorList>
    </citation>
    <scope>NUCLEOTIDE SEQUENCE [LARGE SCALE GENOMIC DNA]</scope>
    <source>
        <strain evidence="3 4">006A-0059</strain>
    </source>
</reference>
<dbReference type="InterPro" id="IPR011330">
    <property type="entry name" value="Glyco_hydro/deAcase_b/a-brl"/>
</dbReference>
<keyword evidence="2" id="KW-0472">Membrane</keyword>
<proteinExistence type="predicted"/>
<dbReference type="RefSeq" id="WP_059431565.1">
    <property type="nucleotide sequence ID" value="NZ_FAUU01000003.1"/>
</dbReference>
<keyword evidence="2" id="KW-0812">Transmembrane</keyword>
<dbReference type="Pfam" id="PF04748">
    <property type="entry name" value="Polysacc_deac_2"/>
    <property type="match status" value="1"/>
</dbReference>
<evidence type="ECO:0000313" key="4">
    <source>
        <dbReference type="Proteomes" id="UP000052237"/>
    </source>
</evidence>
<dbReference type="AlphaFoldDB" id="A0A0S4S9N9"/>
<dbReference type="SUPFAM" id="SSF88713">
    <property type="entry name" value="Glycoside hydrolase/deacetylase"/>
    <property type="match status" value="1"/>
</dbReference>
<dbReference type="Gene3D" id="3.20.20.370">
    <property type="entry name" value="Glycoside hydrolase/deacetylase"/>
    <property type="match status" value="1"/>
</dbReference>
<evidence type="ECO:0000313" key="3">
    <source>
        <dbReference type="EMBL" id="CUU73745.1"/>
    </source>
</evidence>
<comment type="caution">
    <text evidence="3">The sequence shown here is derived from an EMBL/GenBank/DDBJ whole genome shotgun (WGS) entry which is preliminary data.</text>
</comment>